<evidence type="ECO:0000256" key="2">
    <source>
        <dbReference type="RuleBase" id="RU362080"/>
    </source>
</evidence>
<reference evidence="3 4" key="1">
    <citation type="submission" date="2018-05" db="EMBL/GenBank/DDBJ databases">
        <title>Genomic Encyclopedia of Type Strains, Phase IV (KMG-IV): sequencing the most valuable type-strain genomes for metagenomic binning, comparative biology and taxonomic classification.</title>
        <authorList>
            <person name="Goeker M."/>
        </authorList>
    </citation>
    <scope>NUCLEOTIDE SEQUENCE [LARGE SCALE GENOMIC DNA]</scope>
    <source>
        <strain evidence="3 4">DSM 19792</strain>
    </source>
</reference>
<dbReference type="Proteomes" id="UP000247792">
    <property type="component" value="Unassembled WGS sequence"/>
</dbReference>
<evidence type="ECO:0000313" key="4">
    <source>
        <dbReference type="Proteomes" id="UP000247792"/>
    </source>
</evidence>
<accession>A0A318JLY9</accession>
<dbReference type="OrthoDB" id="7069202at2"/>
<evidence type="ECO:0000256" key="1">
    <source>
        <dbReference type="ARBA" id="ARBA00009981"/>
    </source>
</evidence>
<dbReference type="Pfam" id="PF02604">
    <property type="entry name" value="PhdYeFM_antitox"/>
    <property type="match status" value="1"/>
</dbReference>
<name>A0A318JLY9_9BURK</name>
<dbReference type="SUPFAM" id="SSF143120">
    <property type="entry name" value="YefM-like"/>
    <property type="match status" value="1"/>
</dbReference>
<comment type="similarity">
    <text evidence="1 2">Belongs to the phD/YefM antitoxin family.</text>
</comment>
<keyword evidence="4" id="KW-1185">Reference proteome</keyword>
<dbReference type="NCBIfam" id="TIGR01552">
    <property type="entry name" value="phd_fam"/>
    <property type="match status" value="1"/>
</dbReference>
<dbReference type="InterPro" id="IPR036165">
    <property type="entry name" value="YefM-like_sf"/>
</dbReference>
<dbReference type="AlphaFoldDB" id="A0A318JLY9"/>
<dbReference type="InterPro" id="IPR051405">
    <property type="entry name" value="phD/YefM_antitoxin"/>
</dbReference>
<dbReference type="PANTHER" id="PTHR33713">
    <property type="entry name" value="ANTITOXIN YAFN-RELATED"/>
    <property type="match status" value="1"/>
</dbReference>
<dbReference type="PANTHER" id="PTHR33713:SF11">
    <property type="entry name" value="PREVENT-HOST-DEATH FAMILY PROTEIN"/>
    <property type="match status" value="1"/>
</dbReference>
<organism evidence="3 4">
    <name type="scientific">Undibacterium pigrum</name>
    <dbReference type="NCBI Taxonomy" id="401470"/>
    <lineage>
        <taxon>Bacteria</taxon>
        <taxon>Pseudomonadati</taxon>
        <taxon>Pseudomonadota</taxon>
        <taxon>Betaproteobacteria</taxon>
        <taxon>Burkholderiales</taxon>
        <taxon>Oxalobacteraceae</taxon>
        <taxon>Undibacterium</taxon>
    </lineage>
</organism>
<sequence length="91" mass="10379">MKLSEQIKPISYLKANAAEIARDFSENHGDPLIITQNGEAKMVVMDIDSYQKQQETMALLKILALGNKQIEEAKFQDADDFFAEMEKENQQ</sequence>
<dbReference type="EMBL" id="QJKB01000002">
    <property type="protein sequence ID" value="PXX44951.1"/>
    <property type="molecule type" value="Genomic_DNA"/>
</dbReference>
<evidence type="ECO:0000313" key="3">
    <source>
        <dbReference type="EMBL" id="PXX44951.1"/>
    </source>
</evidence>
<dbReference type="RefSeq" id="WP_110254439.1">
    <property type="nucleotide sequence ID" value="NZ_QJKB01000002.1"/>
</dbReference>
<proteinExistence type="inferred from homology"/>
<protein>
    <recommendedName>
        <fullName evidence="2">Antitoxin</fullName>
    </recommendedName>
</protein>
<gene>
    <name evidence="3" type="ORF">DFR42_102163</name>
</gene>
<comment type="function">
    <text evidence="2">Antitoxin component of a type II toxin-antitoxin (TA) system.</text>
</comment>
<dbReference type="Gene3D" id="3.40.1620.10">
    <property type="entry name" value="YefM-like domain"/>
    <property type="match status" value="1"/>
</dbReference>
<comment type="caution">
    <text evidence="3">The sequence shown here is derived from an EMBL/GenBank/DDBJ whole genome shotgun (WGS) entry which is preliminary data.</text>
</comment>
<dbReference type="InterPro" id="IPR006442">
    <property type="entry name" value="Antitoxin_Phd/YefM"/>
</dbReference>